<dbReference type="EMBL" id="JARBHB010000001">
    <property type="protein sequence ID" value="KAJ8897306.1"/>
    <property type="molecule type" value="Genomic_DNA"/>
</dbReference>
<comment type="caution">
    <text evidence="1">The sequence shown here is derived from an EMBL/GenBank/DDBJ whole genome shotgun (WGS) entry which is preliminary data.</text>
</comment>
<evidence type="ECO:0000313" key="2">
    <source>
        <dbReference type="Proteomes" id="UP001159363"/>
    </source>
</evidence>
<gene>
    <name evidence="1" type="ORF">PR048_002652</name>
</gene>
<evidence type="ECO:0000313" key="1">
    <source>
        <dbReference type="EMBL" id="KAJ8897306.1"/>
    </source>
</evidence>
<keyword evidence="2" id="KW-1185">Reference proteome</keyword>
<reference evidence="1 2" key="1">
    <citation type="submission" date="2023-02" db="EMBL/GenBank/DDBJ databases">
        <title>LHISI_Scaffold_Assembly.</title>
        <authorList>
            <person name="Stuart O.P."/>
            <person name="Cleave R."/>
            <person name="Magrath M.J.L."/>
            <person name="Mikheyev A.S."/>
        </authorList>
    </citation>
    <scope>NUCLEOTIDE SEQUENCE [LARGE SCALE GENOMIC DNA]</scope>
    <source>
        <strain evidence="1">Daus_M_001</strain>
        <tissue evidence="1">Leg muscle</tissue>
    </source>
</reference>
<sequence length="162" mass="18166">MDKSSLATALDIMAVNQTKGSQTHEHTYLVLDCVALLHKLAWLKSGTFGDIIRQYESYRHVTIVFDGYLTPSAKDMEHKSRVKQPSVAAHFQDKGYSVIYVHADADTLIVKTALNIVKERHITIVADNTDILVLLLYHCCKNISMQSATHSGHICDIQTIQK</sequence>
<name>A0ABQ9ILU5_9NEOP</name>
<dbReference type="Proteomes" id="UP001159363">
    <property type="component" value="Chromosome 1"/>
</dbReference>
<proteinExistence type="predicted"/>
<organism evidence="1 2">
    <name type="scientific">Dryococelus australis</name>
    <dbReference type="NCBI Taxonomy" id="614101"/>
    <lineage>
        <taxon>Eukaryota</taxon>
        <taxon>Metazoa</taxon>
        <taxon>Ecdysozoa</taxon>
        <taxon>Arthropoda</taxon>
        <taxon>Hexapoda</taxon>
        <taxon>Insecta</taxon>
        <taxon>Pterygota</taxon>
        <taxon>Neoptera</taxon>
        <taxon>Polyneoptera</taxon>
        <taxon>Phasmatodea</taxon>
        <taxon>Verophasmatodea</taxon>
        <taxon>Anareolatae</taxon>
        <taxon>Phasmatidae</taxon>
        <taxon>Eurycanthinae</taxon>
        <taxon>Dryococelus</taxon>
    </lineage>
</organism>
<accession>A0ABQ9ILU5</accession>
<protein>
    <submittedName>
        <fullName evidence="1">Uncharacterized protein</fullName>
    </submittedName>
</protein>